<dbReference type="FunFam" id="3.30.1490.20:FF:000010">
    <property type="entry name" value="Phosphoenolpyruvate synthase"/>
    <property type="match status" value="1"/>
</dbReference>
<comment type="pathway">
    <text evidence="3">Carbohydrate biosynthesis; gluconeogenesis.</text>
</comment>
<dbReference type="GO" id="GO:0005524">
    <property type="term" value="F:ATP binding"/>
    <property type="evidence" value="ECO:0007669"/>
    <property type="project" value="UniProtKB-KW"/>
</dbReference>
<keyword evidence="7" id="KW-0479">Metal-binding</keyword>
<dbReference type="NCBIfam" id="NF005057">
    <property type="entry name" value="PRK06464.1"/>
    <property type="match status" value="1"/>
</dbReference>
<evidence type="ECO:0000313" key="18">
    <source>
        <dbReference type="Proteomes" id="UP000039324"/>
    </source>
</evidence>
<dbReference type="OMA" id="WEPIMKI"/>
<evidence type="ECO:0000313" key="17">
    <source>
        <dbReference type="EMBL" id="CEO97931.1"/>
    </source>
</evidence>
<comment type="similarity">
    <text evidence="4">Belongs to the PEP-utilizing enzyme family.</text>
</comment>
<comment type="catalytic activity">
    <reaction evidence="13">
        <text>pyruvate + ATP + H2O = phosphoenolpyruvate + AMP + phosphate + 2 H(+)</text>
        <dbReference type="Rhea" id="RHEA:11364"/>
        <dbReference type="ChEBI" id="CHEBI:15361"/>
        <dbReference type="ChEBI" id="CHEBI:15377"/>
        <dbReference type="ChEBI" id="CHEBI:15378"/>
        <dbReference type="ChEBI" id="CHEBI:30616"/>
        <dbReference type="ChEBI" id="CHEBI:43474"/>
        <dbReference type="ChEBI" id="CHEBI:58702"/>
        <dbReference type="ChEBI" id="CHEBI:456215"/>
        <dbReference type="EC" id="2.7.9.2"/>
    </reaction>
</comment>
<dbReference type="InterPro" id="IPR015813">
    <property type="entry name" value="Pyrv/PenolPyrv_kinase-like_dom"/>
</dbReference>
<comment type="function">
    <text evidence="2">Catalyzes the phosphorylation of pyruvate to phosphoenolpyruvate.</text>
</comment>
<dbReference type="EMBL" id="CDSF01000081">
    <property type="protein sequence ID" value="CEO97931.1"/>
    <property type="molecule type" value="Genomic_DNA"/>
</dbReference>
<dbReference type="EC" id="2.7.9.2" evidence="5"/>
<evidence type="ECO:0000256" key="13">
    <source>
        <dbReference type="ARBA" id="ARBA00047700"/>
    </source>
</evidence>
<dbReference type="GO" id="GO:0008986">
    <property type="term" value="F:pyruvate, water dikinase activity"/>
    <property type="evidence" value="ECO:0007669"/>
    <property type="project" value="UniProtKB-EC"/>
</dbReference>
<reference evidence="17 18" key="1">
    <citation type="submission" date="2015-02" db="EMBL/GenBank/DDBJ databases">
        <authorList>
            <person name="Chooi Y.-H."/>
        </authorList>
    </citation>
    <scope>NUCLEOTIDE SEQUENCE [LARGE SCALE GENOMIC DNA]</scope>
    <source>
        <strain evidence="17">E3</strain>
    </source>
</reference>
<evidence type="ECO:0000259" key="14">
    <source>
        <dbReference type="Pfam" id="PF00391"/>
    </source>
</evidence>
<dbReference type="InterPro" id="IPR040442">
    <property type="entry name" value="Pyrv_kinase-like_dom_sf"/>
</dbReference>
<sequence length="822" mass="90191">MGGASGDVAIFFERLSMKDVASVGGKNASLGEMYRQLRPLGVRVPNGFAVHIDAFRASLSRKDLDALHAVLDPLDKSDSDFVHKLAIAGQKCRDIVYKAELTPEHTERILEAYRKLTAEYEDSSGLGVSVAVRSSATAEDLPSASFAGQHDTYLNIRGEAQLIQAIKRCNASLFTDRAISYRMDQGFDHFKVFLSTGVMKMVRSDLASSGVMFSIDTETGFKDAVFITASVGLGENVVLGNVDPDEFFVHKPTFRKGARAVLRRRLGRKQVKMVFSLGTTREPVRNTPTPVNERESYCLTDEQVMELADCAIKIEDHYSAINGHLSPMDIEWALDGVDHKLYIVQARPETVASQKSLVKIEQYDIKPSGFEVITTGRAVGTKVSTGTVRVIHSTEELQRFTKGEILVSDTTTPDWEPIMKMASGIITARGGRTCHASIVARELGITAVVGAEDALHKLKTGDSITISCAEGDPTNECPDRGLTGRVYRGIVPHEMVSVDLGAMPKLKTKLMINLGNPELAFSLSFLPCDGIGLARMEFIINEYIKVHPMALLHPERVVHVNDYEIIKRLTRNFKSGADFMVQTLSEGLGTLAAGFYPRDVVVRLSDFKTNEYSKLIGGSAFEPKEENPMIGWRGASRYAHPNYAEGFALECAAIARVREQMGLTNVIVMIPFVRTVKEAENVLAYMASKGLPRGSNGLKVYFMCEIPNNVIQIDAFLALFDGFSIGSNDLTQLTLGCDRDSALVSDLFDERDPGVQTLLKWAIEGAKRCKKHSGICGQAPSDYPEVAQFLIEQGIESISLVPDSLLKTIVAVNAIEKRLASK</sequence>
<evidence type="ECO:0000256" key="10">
    <source>
        <dbReference type="ARBA" id="ARBA00022840"/>
    </source>
</evidence>
<accession>A0A0G4IS45</accession>
<dbReference type="InterPro" id="IPR002192">
    <property type="entry name" value="PPDK_AMP/ATP-bd"/>
</dbReference>
<dbReference type="Pfam" id="PF00391">
    <property type="entry name" value="PEP-utilizers"/>
    <property type="match status" value="1"/>
</dbReference>
<evidence type="ECO:0000259" key="16">
    <source>
        <dbReference type="Pfam" id="PF02896"/>
    </source>
</evidence>
<feature type="domain" description="PEP-utilising enzyme mobile" evidence="14">
    <location>
        <begin position="401"/>
        <end position="471"/>
    </location>
</feature>
<dbReference type="UniPathway" id="UPA00138"/>
<keyword evidence="11" id="KW-0460">Magnesium</keyword>
<dbReference type="Gene3D" id="3.20.20.60">
    <property type="entry name" value="Phosphoenolpyruvate-binding domains"/>
    <property type="match status" value="1"/>
</dbReference>
<evidence type="ECO:0000256" key="2">
    <source>
        <dbReference type="ARBA" id="ARBA00002988"/>
    </source>
</evidence>
<dbReference type="Gene3D" id="3.30.1490.20">
    <property type="entry name" value="ATP-grasp fold, A domain"/>
    <property type="match status" value="1"/>
</dbReference>
<dbReference type="STRING" id="37360.A0A0G4IS45"/>
<dbReference type="SUPFAM" id="SSF52009">
    <property type="entry name" value="Phosphohistidine domain"/>
    <property type="match status" value="1"/>
</dbReference>
<keyword evidence="8" id="KW-0547">Nucleotide-binding</keyword>
<dbReference type="PROSITE" id="PS00370">
    <property type="entry name" value="PEP_ENZYMES_PHOS_SITE"/>
    <property type="match status" value="1"/>
</dbReference>
<dbReference type="InterPro" id="IPR023151">
    <property type="entry name" value="PEP_util_CS"/>
</dbReference>
<dbReference type="PIRSF" id="PIRSF000854">
    <property type="entry name" value="PEP_synthase"/>
    <property type="match status" value="1"/>
</dbReference>
<dbReference type="Gene3D" id="3.30.470.20">
    <property type="entry name" value="ATP-grasp fold, B domain"/>
    <property type="match status" value="1"/>
</dbReference>
<keyword evidence="18" id="KW-1185">Reference proteome</keyword>
<evidence type="ECO:0000256" key="9">
    <source>
        <dbReference type="ARBA" id="ARBA00022777"/>
    </source>
</evidence>
<dbReference type="OrthoDB" id="6123450at2759"/>
<dbReference type="GO" id="GO:0006094">
    <property type="term" value="P:gluconeogenesis"/>
    <property type="evidence" value="ECO:0007669"/>
    <property type="project" value="UniProtKB-UniPathway"/>
</dbReference>
<gene>
    <name evidence="17" type="ORF">PBRA_006045</name>
</gene>
<dbReference type="PANTHER" id="PTHR43030:SF1">
    <property type="entry name" value="PHOSPHOENOLPYRUVATE SYNTHASE"/>
    <property type="match status" value="1"/>
</dbReference>
<evidence type="ECO:0000256" key="11">
    <source>
        <dbReference type="ARBA" id="ARBA00022842"/>
    </source>
</evidence>
<keyword evidence="6" id="KW-0808">Transferase</keyword>
<evidence type="ECO:0000256" key="7">
    <source>
        <dbReference type="ARBA" id="ARBA00022723"/>
    </source>
</evidence>
<dbReference type="Proteomes" id="UP000039324">
    <property type="component" value="Unassembled WGS sequence"/>
</dbReference>
<evidence type="ECO:0000256" key="6">
    <source>
        <dbReference type="ARBA" id="ARBA00022679"/>
    </source>
</evidence>
<evidence type="ECO:0000256" key="3">
    <source>
        <dbReference type="ARBA" id="ARBA00004742"/>
    </source>
</evidence>
<dbReference type="InterPro" id="IPR000121">
    <property type="entry name" value="PEP_util_C"/>
</dbReference>
<evidence type="ECO:0000256" key="8">
    <source>
        <dbReference type="ARBA" id="ARBA00022741"/>
    </source>
</evidence>
<dbReference type="GO" id="GO:0046872">
    <property type="term" value="F:metal ion binding"/>
    <property type="evidence" value="ECO:0007669"/>
    <property type="project" value="UniProtKB-KW"/>
</dbReference>
<protein>
    <recommendedName>
        <fullName evidence="5">pyruvate, water dikinase</fullName>
        <ecNumber evidence="5">2.7.9.2</ecNumber>
    </recommendedName>
    <alternativeName>
        <fullName evidence="12">Pyruvate, water dikinase</fullName>
    </alternativeName>
</protein>
<dbReference type="FunFam" id="3.30.470.20:FF:000017">
    <property type="entry name" value="Phosphoenolpyruvate synthase"/>
    <property type="match status" value="1"/>
</dbReference>
<dbReference type="SUPFAM" id="SSF51621">
    <property type="entry name" value="Phosphoenolpyruvate/pyruvate domain"/>
    <property type="match status" value="1"/>
</dbReference>
<evidence type="ECO:0000256" key="5">
    <source>
        <dbReference type="ARBA" id="ARBA00011996"/>
    </source>
</evidence>
<evidence type="ECO:0000256" key="12">
    <source>
        <dbReference type="ARBA" id="ARBA00033470"/>
    </source>
</evidence>
<dbReference type="InterPro" id="IPR008279">
    <property type="entry name" value="PEP-util_enz_mobile_dom"/>
</dbReference>
<dbReference type="InterPro" id="IPR036637">
    <property type="entry name" value="Phosphohistidine_dom_sf"/>
</dbReference>
<name>A0A0G4IS45_PLABS</name>
<dbReference type="Gene3D" id="3.50.30.10">
    <property type="entry name" value="Phosphohistidine domain"/>
    <property type="match status" value="1"/>
</dbReference>
<evidence type="ECO:0000259" key="15">
    <source>
        <dbReference type="Pfam" id="PF01326"/>
    </source>
</evidence>
<dbReference type="Pfam" id="PF01326">
    <property type="entry name" value="PPDK_N"/>
    <property type="match status" value="1"/>
</dbReference>
<dbReference type="NCBIfam" id="TIGR01418">
    <property type="entry name" value="PEP_synth"/>
    <property type="match status" value="1"/>
</dbReference>
<keyword evidence="10" id="KW-0067">ATP-binding</keyword>
<dbReference type="InterPro" id="IPR013815">
    <property type="entry name" value="ATP_grasp_subdomain_1"/>
</dbReference>
<dbReference type="Pfam" id="PF02896">
    <property type="entry name" value="PEP-utilizers_C"/>
    <property type="match status" value="1"/>
</dbReference>
<organism evidence="17 18">
    <name type="scientific">Plasmodiophora brassicae</name>
    <name type="common">Clubroot disease agent</name>
    <dbReference type="NCBI Taxonomy" id="37360"/>
    <lineage>
        <taxon>Eukaryota</taxon>
        <taxon>Sar</taxon>
        <taxon>Rhizaria</taxon>
        <taxon>Endomyxa</taxon>
        <taxon>Phytomyxea</taxon>
        <taxon>Plasmodiophorida</taxon>
        <taxon>Plasmodiophoridae</taxon>
        <taxon>Plasmodiophora</taxon>
    </lineage>
</organism>
<dbReference type="SUPFAM" id="SSF56059">
    <property type="entry name" value="Glutathione synthetase ATP-binding domain-like"/>
    <property type="match status" value="1"/>
</dbReference>
<comment type="cofactor">
    <cofactor evidence="1">
        <name>Mg(2+)</name>
        <dbReference type="ChEBI" id="CHEBI:18420"/>
    </cofactor>
</comment>
<keyword evidence="9" id="KW-0418">Kinase</keyword>
<feature type="domain" description="PEP-utilising enzyme C-terminal" evidence="16">
    <location>
        <begin position="504"/>
        <end position="812"/>
    </location>
</feature>
<dbReference type="AlphaFoldDB" id="A0A0G4IS45"/>
<evidence type="ECO:0000256" key="4">
    <source>
        <dbReference type="ARBA" id="ARBA00007837"/>
    </source>
</evidence>
<dbReference type="PANTHER" id="PTHR43030">
    <property type="entry name" value="PHOSPHOENOLPYRUVATE SYNTHASE"/>
    <property type="match status" value="1"/>
</dbReference>
<dbReference type="PROSITE" id="PS00742">
    <property type="entry name" value="PEP_ENZYMES_2"/>
    <property type="match status" value="1"/>
</dbReference>
<feature type="domain" description="Pyruvate phosphate dikinase AMP/ATP-binding" evidence="15">
    <location>
        <begin position="21"/>
        <end position="361"/>
    </location>
</feature>
<proteinExistence type="inferred from homology"/>
<dbReference type="PRINTS" id="PR01736">
    <property type="entry name" value="PHPHTRNFRASE"/>
</dbReference>
<evidence type="ECO:0000256" key="1">
    <source>
        <dbReference type="ARBA" id="ARBA00001946"/>
    </source>
</evidence>
<dbReference type="InterPro" id="IPR006319">
    <property type="entry name" value="PEP_synth"/>
</dbReference>
<dbReference type="InterPro" id="IPR018274">
    <property type="entry name" value="PEP_util_AS"/>
</dbReference>